<dbReference type="PATRIC" id="fig|1008453.3.peg.112"/>
<evidence type="ECO:0000259" key="7">
    <source>
        <dbReference type="PROSITE" id="PS50847"/>
    </source>
</evidence>
<protein>
    <submittedName>
        <fullName evidence="8">Gram positive anchor</fullName>
    </submittedName>
</protein>
<evidence type="ECO:0000256" key="1">
    <source>
        <dbReference type="ARBA" id="ARBA00022512"/>
    </source>
</evidence>
<gene>
    <name evidence="8" type="ORF">HMPREF9957_0156</name>
</gene>
<dbReference type="NCBIfam" id="TIGR04308">
    <property type="entry name" value="repeat_SSSPR51"/>
    <property type="match status" value="2"/>
</dbReference>
<feature type="domain" description="Gram-positive cocci surface proteins LPxTG" evidence="7">
    <location>
        <begin position="502"/>
        <end position="537"/>
    </location>
</feature>
<proteinExistence type="predicted"/>
<dbReference type="EMBL" id="AFQV01000005">
    <property type="protein sequence ID" value="EGP70310.1"/>
    <property type="molecule type" value="Genomic_DNA"/>
</dbReference>
<evidence type="ECO:0000313" key="9">
    <source>
        <dbReference type="Proteomes" id="UP000004568"/>
    </source>
</evidence>
<comment type="caution">
    <text evidence="8">The sequence shown here is derived from an EMBL/GenBank/DDBJ whole genome shotgun (WGS) entry which is preliminary data.</text>
</comment>
<feature type="compositionally biased region" description="Basic and acidic residues" evidence="6">
    <location>
        <begin position="487"/>
        <end position="501"/>
    </location>
</feature>
<evidence type="ECO:0000256" key="5">
    <source>
        <dbReference type="ARBA" id="ARBA00023088"/>
    </source>
</evidence>
<dbReference type="AlphaFoldDB" id="F9HK79"/>
<keyword evidence="4" id="KW-0677">Repeat</keyword>
<evidence type="ECO:0000256" key="6">
    <source>
        <dbReference type="SAM" id="MobiDB-lite"/>
    </source>
</evidence>
<evidence type="ECO:0000313" key="8">
    <source>
        <dbReference type="EMBL" id="EGP70310.1"/>
    </source>
</evidence>
<dbReference type="Pfam" id="PF18877">
    <property type="entry name" value="SSSPR-51"/>
    <property type="match status" value="2"/>
</dbReference>
<evidence type="ECO:0000256" key="3">
    <source>
        <dbReference type="ARBA" id="ARBA00022729"/>
    </source>
</evidence>
<dbReference type="eggNOG" id="COG4932">
    <property type="taxonomic scope" value="Bacteria"/>
</dbReference>
<sequence>MDHNGKTIKTYVVDENGDIFASDEKGEKIQELKLYKLVKEDRVEKVLNPETNKEEEKTIHEEYLARLDKDGKVAGRYNKKHLIKGKDKPEDLLEISNKIGFYYDSTSDYLRTIKKDGVTYRLSKAHRGGVTATSNRPSGVLSSVNTTVTYLYDEVARAKVQVLERDDNNHLIPVENQNDFILESLVGKDFPEETVHEKIAELEKLGYIVSTDFGEEKTRVADADSDVEADEESGRKEKISQTYTITVEKPKVYANVVANYYKDGTEEKLAESDTQENKRVLTDYETEAKEIAPKTVVEETPLATITRTYTYTLKAEPENKKGKVAKEGVVVNYFYTETVEERVVYKVITEWIDVNGKQLKPSEKGEQEAGKIPNHVFLETIKTENKITHVFMADEPIVKPIIEVTIWRDTEGNELKPYEVGKKAALEFNGYRFVKTTTIDGITIHLYEKIQKPFIPSEIPTPSTPEIPKPQPNPVAPQENPIQPQPEPEKPNKTEDPRKPELPNTGTETNAGVTVLGVLAALSGIGLVTRKKEESEN</sequence>
<feature type="compositionally biased region" description="Pro residues" evidence="6">
    <location>
        <begin position="462"/>
        <end position="475"/>
    </location>
</feature>
<dbReference type="InterPro" id="IPR027579">
    <property type="entry name" value="SSSPR51_Rpt"/>
</dbReference>
<dbReference type="InterPro" id="IPR019931">
    <property type="entry name" value="LPXTG_anchor"/>
</dbReference>
<reference evidence="8 9" key="1">
    <citation type="submission" date="2011-05" db="EMBL/GenBank/DDBJ databases">
        <authorList>
            <person name="Durkin A.S."/>
            <person name="Radune D."/>
            <person name="Hostetler J."/>
            <person name="Torralba M."/>
            <person name="Gillis M."/>
            <person name="Methe B."/>
            <person name="Sutton G."/>
            <person name="Nelson K.E."/>
        </authorList>
    </citation>
    <scope>NUCLEOTIDE SEQUENCE [LARGE SCALE GENOMIC DNA]</scope>
    <source>
        <strain evidence="8 9">SK1080</strain>
    </source>
</reference>
<dbReference type="NCBIfam" id="TIGR01167">
    <property type="entry name" value="LPXTG_anchor"/>
    <property type="match status" value="1"/>
</dbReference>
<dbReference type="PROSITE" id="PS50847">
    <property type="entry name" value="GRAM_POS_ANCHORING"/>
    <property type="match status" value="1"/>
</dbReference>
<dbReference type="Proteomes" id="UP000004568">
    <property type="component" value="Unassembled WGS sequence"/>
</dbReference>
<evidence type="ECO:0000256" key="4">
    <source>
        <dbReference type="ARBA" id="ARBA00022737"/>
    </source>
</evidence>
<accession>F9HK79</accession>
<keyword evidence="5" id="KW-0572">Peptidoglycan-anchor</keyword>
<organism evidence="8 9">
    <name type="scientific">Streptococcus mitis SK1080</name>
    <dbReference type="NCBI Taxonomy" id="1008453"/>
    <lineage>
        <taxon>Bacteria</taxon>
        <taxon>Bacillati</taxon>
        <taxon>Bacillota</taxon>
        <taxon>Bacilli</taxon>
        <taxon>Lactobacillales</taxon>
        <taxon>Streptococcaceae</taxon>
        <taxon>Streptococcus</taxon>
        <taxon>Streptococcus mitis group</taxon>
    </lineage>
</organism>
<dbReference type="RefSeq" id="WP_000349972.1">
    <property type="nucleotide sequence ID" value="NZ_AFQV01000005.1"/>
</dbReference>
<dbReference type="Pfam" id="PF06458">
    <property type="entry name" value="MucBP"/>
    <property type="match status" value="2"/>
</dbReference>
<keyword evidence="2" id="KW-0964">Secreted</keyword>
<feature type="region of interest" description="Disordered" evidence="6">
    <location>
        <begin position="455"/>
        <end position="512"/>
    </location>
</feature>
<dbReference type="Pfam" id="PF00746">
    <property type="entry name" value="Gram_pos_anchor"/>
    <property type="match status" value="1"/>
</dbReference>
<evidence type="ECO:0000256" key="2">
    <source>
        <dbReference type="ARBA" id="ARBA00022525"/>
    </source>
</evidence>
<dbReference type="OrthoDB" id="2203474at2"/>
<keyword evidence="1" id="KW-0134">Cell wall</keyword>
<dbReference type="InterPro" id="IPR009459">
    <property type="entry name" value="MucBP_dom"/>
</dbReference>
<name>F9HK79_STRMT</name>
<keyword evidence="3" id="KW-0732">Signal</keyword>